<gene>
    <name evidence="3" type="ORF">FB470_003077</name>
</gene>
<dbReference type="SMART" id="SM00450">
    <property type="entry name" value="RHOD"/>
    <property type="match status" value="1"/>
</dbReference>
<evidence type="ECO:0000313" key="4">
    <source>
        <dbReference type="Proteomes" id="UP001229651"/>
    </source>
</evidence>
<dbReference type="EMBL" id="JAUSUT010000001">
    <property type="protein sequence ID" value="MDQ0379083.1"/>
    <property type="molecule type" value="Genomic_DNA"/>
</dbReference>
<dbReference type="CDD" id="cd00158">
    <property type="entry name" value="RHOD"/>
    <property type="match status" value="1"/>
</dbReference>
<keyword evidence="1" id="KW-1133">Transmembrane helix</keyword>
<keyword evidence="4" id="KW-1185">Reference proteome</keyword>
<reference evidence="3 4" key="1">
    <citation type="submission" date="2023-07" db="EMBL/GenBank/DDBJ databases">
        <title>Sequencing the genomes of 1000 actinobacteria strains.</title>
        <authorList>
            <person name="Klenk H.-P."/>
        </authorList>
    </citation>
    <scope>NUCLEOTIDE SEQUENCE [LARGE SCALE GENOMIC DNA]</scope>
    <source>
        <strain evidence="3 4">DSM 45805</strain>
    </source>
</reference>
<dbReference type="InterPro" id="IPR001763">
    <property type="entry name" value="Rhodanese-like_dom"/>
</dbReference>
<protein>
    <submittedName>
        <fullName evidence="3">Rhodanese-related sulfurtransferase</fullName>
    </submittedName>
</protein>
<dbReference type="InterPro" id="IPR036873">
    <property type="entry name" value="Rhodanese-like_dom_sf"/>
</dbReference>
<dbReference type="Pfam" id="PF11127">
    <property type="entry name" value="YgaP-like_TM"/>
    <property type="match status" value="1"/>
</dbReference>
<feature type="transmembrane region" description="Helical" evidence="1">
    <location>
        <begin position="151"/>
        <end position="171"/>
    </location>
</feature>
<organism evidence="3 4">
    <name type="scientific">Amycolatopsis thermophila</name>
    <dbReference type="NCBI Taxonomy" id="206084"/>
    <lineage>
        <taxon>Bacteria</taxon>
        <taxon>Bacillati</taxon>
        <taxon>Actinomycetota</taxon>
        <taxon>Actinomycetes</taxon>
        <taxon>Pseudonocardiales</taxon>
        <taxon>Pseudonocardiaceae</taxon>
        <taxon>Amycolatopsis</taxon>
    </lineage>
</organism>
<keyword evidence="1" id="KW-0472">Membrane</keyword>
<evidence type="ECO:0000256" key="1">
    <source>
        <dbReference type="SAM" id="Phobius"/>
    </source>
</evidence>
<dbReference type="PANTHER" id="PTHR44086">
    <property type="entry name" value="THIOSULFATE SULFURTRANSFERASE RDL2, MITOCHONDRIAL-RELATED"/>
    <property type="match status" value="1"/>
</dbReference>
<proteinExistence type="predicted"/>
<feature type="transmembrane region" description="Helical" evidence="1">
    <location>
        <begin position="127"/>
        <end position="145"/>
    </location>
</feature>
<dbReference type="InterPro" id="IPR021309">
    <property type="entry name" value="YgaP-like_TM"/>
</dbReference>
<dbReference type="PROSITE" id="PS50206">
    <property type="entry name" value="RHODANESE_3"/>
    <property type="match status" value="1"/>
</dbReference>
<dbReference type="SUPFAM" id="SSF52821">
    <property type="entry name" value="Rhodanese/Cell cycle control phosphatase"/>
    <property type="match status" value="1"/>
</dbReference>
<dbReference type="Gene3D" id="3.40.250.10">
    <property type="entry name" value="Rhodanese-like domain"/>
    <property type="match status" value="1"/>
</dbReference>
<comment type="caution">
    <text evidence="3">The sequence shown here is derived from an EMBL/GenBank/DDBJ whole genome shotgun (WGS) entry which is preliminary data.</text>
</comment>
<dbReference type="Gene3D" id="6.10.140.1340">
    <property type="match status" value="1"/>
</dbReference>
<keyword evidence="1" id="KW-0812">Transmembrane</keyword>
<dbReference type="Pfam" id="PF00581">
    <property type="entry name" value="Rhodanese"/>
    <property type="match status" value="1"/>
</dbReference>
<accession>A0ABU0EUU4</accession>
<name>A0ABU0EUU4_9PSEU</name>
<dbReference type="PANTHER" id="PTHR44086:SF13">
    <property type="entry name" value="THIOSULFATE SULFURTRANSFERASE PSPE"/>
    <property type="match status" value="1"/>
</dbReference>
<evidence type="ECO:0000259" key="2">
    <source>
        <dbReference type="PROSITE" id="PS50206"/>
    </source>
</evidence>
<dbReference type="RefSeq" id="WP_306992202.1">
    <property type="nucleotide sequence ID" value="NZ_JAUSUT010000001.1"/>
</dbReference>
<dbReference type="Proteomes" id="UP001229651">
    <property type="component" value="Unassembled WGS sequence"/>
</dbReference>
<sequence>MTRDNEMTETLPKTLGVGQVRESRATDPQVRLIDVRTPGEFAAAHIPGSYNVPLDLLREHRAELTADHGDPVVLVCASGARAEQARSVLETAGLERLSVLRGGVTSWEQEGGELNRGRGTWAMERQVRLAAGLLVLTGVVASTAFDPLKWVAGFVGAGLTFAAITGTCAMSRVLGLLPHNRTCSGDGRALLAALTGDGAAAK</sequence>
<evidence type="ECO:0000313" key="3">
    <source>
        <dbReference type="EMBL" id="MDQ0379083.1"/>
    </source>
</evidence>
<feature type="domain" description="Rhodanese" evidence="2">
    <location>
        <begin position="26"/>
        <end position="116"/>
    </location>
</feature>